<dbReference type="Pfam" id="PF08863">
    <property type="entry name" value="YolD"/>
    <property type="match status" value="1"/>
</dbReference>
<comment type="caution">
    <text evidence="1">The sequence shown here is derived from an EMBL/GenBank/DDBJ whole genome shotgun (WGS) entry which is preliminary data.</text>
</comment>
<dbReference type="InterPro" id="IPR014962">
    <property type="entry name" value="YolD"/>
</dbReference>
<dbReference type="Proteomes" id="UP000069697">
    <property type="component" value="Unassembled WGS sequence"/>
</dbReference>
<evidence type="ECO:0000313" key="1">
    <source>
        <dbReference type="EMBL" id="GAS82358.1"/>
    </source>
</evidence>
<sequence length="110" mass="12890">MRSRLKDNGLYETSRMIMPEHREAWLAQCEQQKRRGKPDLDDQEMQRISEVLVDSYNRVSTVDLILFNPFFEEPISGVIVGLNSARCEIKLMLEDEFRWVSLAEIVSVNQ</sequence>
<name>A0A100VM17_PAEAM</name>
<reference evidence="1 2" key="1">
    <citation type="journal article" date="2016" name="Genome Announc.">
        <title>Draft Genome Sequence of Paenibacillus amylolyticus Heshi-A3, Isolated from Fermented Rice Bran in a Japanese Fermented Seafood Dish.</title>
        <authorList>
            <person name="Akuzawa S."/>
            <person name="Nagaoka J."/>
            <person name="Kanekatsu M."/>
            <person name="Kubota E."/>
            <person name="Ohtake R."/>
            <person name="Suzuki T."/>
            <person name="Kanesaki Y."/>
        </authorList>
    </citation>
    <scope>NUCLEOTIDE SEQUENCE [LARGE SCALE GENOMIC DNA]</scope>
    <source>
        <strain evidence="1 2">Heshi-A3</strain>
    </source>
</reference>
<dbReference type="AlphaFoldDB" id="A0A100VM17"/>
<evidence type="ECO:0008006" key="3">
    <source>
        <dbReference type="Google" id="ProtNLM"/>
    </source>
</evidence>
<dbReference type="EMBL" id="BCNV01000001">
    <property type="protein sequence ID" value="GAS82358.1"/>
    <property type="molecule type" value="Genomic_DNA"/>
</dbReference>
<reference evidence="2" key="2">
    <citation type="submission" date="2016-01" db="EMBL/GenBank/DDBJ databases">
        <title>Draft Genome Sequence of Paenibacillus amylolyticus Heshi-A3 that Was Isolated from Fermented Rice Bran with Aging Salted Mackerel, Which Was Named Heshiko as Traditional Fermented Seafood in Japan.</title>
        <authorList>
            <person name="Akuzawa S."/>
            <person name="Nakagawa J."/>
            <person name="Kanekatsu T."/>
            <person name="Kubota E."/>
            <person name="Ohtake R."/>
            <person name="Suzuki T."/>
            <person name="Kanesaki Y."/>
        </authorList>
    </citation>
    <scope>NUCLEOTIDE SEQUENCE [LARGE SCALE GENOMIC DNA]</scope>
    <source>
        <strain evidence="2">Heshi-A3</strain>
    </source>
</reference>
<dbReference type="RefSeq" id="WP_062834913.1">
    <property type="nucleotide sequence ID" value="NZ_BCNV01000001.1"/>
</dbReference>
<protein>
    <recommendedName>
        <fullName evidence="3">YolD-like family protein</fullName>
    </recommendedName>
</protein>
<proteinExistence type="predicted"/>
<gene>
    <name evidence="1" type="ORF">PAHA3_2432</name>
</gene>
<organism evidence="1 2">
    <name type="scientific">Paenibacillus amylolyticus</name>
    <dbReference type="NCBI Taxonomy" id="1451"/>
    <lineage>
        <taxon>Bacteria</taxon>
        <taxon>Bacillati</taxon>
        <taxon>Bacillota</taxon>
        <taxon>Bacilli</taxon>
        <taxon>Bacillales</taxon>
        <taxon>Paenibacillaceae</taxon>
        <taxon>Paenibacillus</taxon>
    </lineage>
</organism>
<evidence type="ECO:0000313" key="2">
    <source>
        <dbReference type="Proteomes" id="UP000069697"/>
    </source>
</evidence>
<accession>A0A100VM17</accession>